<evidence type="ECO:0000256" key="1">
    <source>
        <dbReference type="ARBA" id="ARBA00000851"/>
    </source>
</evidence>
<dbReference type="InterPro" id="IPR027417">
    <property type="entry name" value="P-loop_NTPase"/>
</dbReference>
<keyword evidence="7" id="KW-0255">Endonuclease</keyword>
<dbReference type="Pfam" id="PF04313">
    <property type="entry name" value="HSDR_N"/>
    <property type="match status" value="1"/>
</dbReference>
<dbReference type="Gene3D" id="3.90.1570.50">
    <property type="match status" value="1"/>
</dbReference>
<dbReference type="GO" id="GO:0005524">
    <property type="term" value="F:ATP binding"/>
    <property type="evidence" value="ECO:0007669"/>
    <property type="project" value="UniProtKB-KW"/>
</dbReference>
<dbReference type="InterPro" id="IPR007409">
    <property type="entry name" value="Restrct_endonuc_type1_HsdR_N"/>
</dbReference>
<keyword evidence="6" id="KW-0680">Restriction system</keyword>
<comment type="caution">
    <text evidence="12">The sequence shown here is derived from an EMBL/GenBank/DDBJ whole genome shotgun (WGS) entry which is preliminary data.</text>
</comment>
<dbReference type="CDD" id="cd22332">
    <property type="entry name" value="HsdR_N"/>
    <property type="match status" value="1"/>
</dbReference>
<dbReference type="PANTHER" id="PTHR30195:SF15">
    <property type="entry name" value="TYPE I RESTRICTION ENZYME HINDI ENDONUCLEASE SUBUNIT"/>
    <property type="match status" value="1"/>
</dbReference>
<dbReference type="GO" id="GO:0120545">
    <property type="term" value="F:nucleic acid conformation isomerase activity"/>
    <property type="evidence" value="ECO:0007669"/>
    <property type="project" value="UniProtKB-ARBA"/>
</dbReference>
<evidence type="ECO:0000313" key="13">
    <source>
        <dbReference type="Proteomes" id="UP001524383"/>
    </source>
</evidence>
<dbReference type="InterPro" id="IPR014001">
    <property type="entry name" value="Helicase_ATP-bd"/>
</dbReference>
<dbReference type="GO" id="GO:0003677">
    <property type="term" value="F:DNA binding"/>
    <property type="evidence" value="ECO:0007669"/>
    <property type="project" value="UniProtKB-KW"/>
</dbReference>
<dbReference type="InterPro" id="IPR055180">
    <property type="entry name" value="HsdR_RecA-like_helicase_dom_2"/>
</dbReference>
<dbReference type="SMART" id="SM00487">
    <property type="entry name" value="DEXDc"/>
    <property type="match status" value="1"/>
</dbReference>
<keyword evidence="9" id="KW-0067">ATP-binding</keyword>
<dbReference type="Pfam" id="PF18766">
    <property type="entry name" value="SWI2_SNF2"/>
    <property type="match status" value="1"/>
</dbReference>
<proteinExistence type="inferred from homology"/>
<comment type="similarity">
    <text evidence="2">Belongs to the HsdR family.</text>
</comment>
<dbReference type="Gene3D" id="3.40.50.300">
    <property type="entry name" value="P-loop containing nucleotide triphosphate hydrolases"/>
    <property type="match status" value="2"/>
</dbReference>
<dbReference type="InterPro" id="IPR004473">
    <property type="entry name" value="Restrct_endonuc_typeI_HsdR"/>
</dbReference>
<dbReference type="GO" id="GO:0009035">
    <property type="term" value="F:type I site-specific deoxyribonuclease activity"/>
    <property type="evidence" value="ECO:0007669"/>
    <property type="project" value="UniProtKB-EC"/>
</dbReference>
<evidence type="ECO:0000256" key="10">
    <source>
        <dbReference type="ARBA" id="ARBA00023125"/>
    </source>
</evidence>
<dbReference type="EC" id="3.1.21.3" evidence="3"/>
<dbReference type="Proteomes" id="UP001524383">
    <property type="component" value="Unassembled WGS sequence"/>
</dbReference>
<dbReference type="GO" id="GO:0009307">
    <property type="term" value="P:DNA restriction-modification system"/>
    <property type="evidence" value="ECO:0007669"/>
    <property type="project" value="UniProtKB-KW"/>
</dbReference>
<dbReference type="NCBIfam" id="TIGR00348">
    <property type="entry name" value="hsdR"/>
    <property type="match status" value="1"/>
</dbReference>
<evidence type="ECO:0000256" key="2">
    <source>
        <dbReference type="ARBA" id="ARBA00008598"/>
    </source>
</evidence>
<comment type="catalytic activity">
    <reaction evidence="1">
        <text>Endonucleolytic cleavage of DNA to give random double-stranded fragments with terminal 5'-phosphates, ATP is simultaneously hydrolyzed.</text>
        <dbReference type="EC" id="3.1.21.3"/>
    </reaction>
</comment>
<reference evidence="12 13" key="1">
    <citation type="submission" date="2019-08" db="EMBL/GenBank/DDBJ databases">
        <authorList>
            <person name="Chen S.-C."/>
            <person name="Lai M.-C."/>
            <person name="You Y.-T."/>
        </authorList>
    </citation>
    <scope>NUCLEOTIDE SEQUENCE [LARGE SCALE GENOMIC DNA]</scope>
    <source>
        <strain evidence="12 13">P2F9704a</strain>
    </source>
</reference>
<protein>
    <recommendedName>
        <fullName evidence="3">type I site-specific deoxyribonuclease</fullName>
        <ecNumber evidence="3">3.1.21.3</ecNumber>
    </recommendedName>
</protein>
<evidence type="ECO:0000256" key="3">
    <source>
        <dbReference type="ARBA" id="ARBA00012654"/>
    </source>
</evidence>
<feature type="domain" description="Helicase ATP-binding" evidence="11">
    <location>
        <begin position="265"/>
        <end position="441"/>
    </location>
</feature>
<keyword evidence="10" id="KW-0238">DNA-binding</keyword>
<keyword evidence="13" id="KW-1185">Reference proteome</keyword>
<evidence type="ECO:0000313" key="12">
    <source>
        <dbReference type="EMBL" id="MCQ1537839.1"/>
    </source>
</evidence>
<evidence type="ECO:0000256" key="6">
    <source>
        <dbReference type="ARBA" id="ARBA00022747"/>
    </source>
</evidence>
<dbReference type="InterPro" id="IPR051268">
    <property type="entry name" value="Type-I_R_enzyme_R_subunit"/>
</dbReference>
<keyword evidence="8 12" id="KW-0378">Hydrolase</keyword>
<gene>
    <name evidence="12" type="ORF">FTO68_02400</name>
</gene>
<organism evidence="12 13">
    <name type="scientific">Methanocalculus taiwanensis</name>
    <dbReference type="NCBI Taxonomy" id="106207"/>
    <lineage>
        <taxon>Archaea</taxon>
        <taxon>Methanobacteriati</taxon>
        <taxon>Methanobacteriota</taxon>
        <taxon>Stenosarchaea group</taxon>
        <taxon>Methanomicrobia</taxon>
        <taxon>Methanomicrobiales</taxon>
        <taxon>Methanocalculaceae</taxon>
        <taxon>Methanocalculus</taxon>
    </lineage>
</organism>
<dbReference type="SUPFAM" id="SSF52540">
    <property type="entry name" value="P-loop containing nucleoside triphosphate hydrolases"/>
    <property type="match status" value="2"/>
</dbReference>
<evidence type="ECO:0000259" key="11">
    <source>
        <dbReference type="PROSITE" id="PS51192"/>
    </source>
</evidence>
<dbReference type="PROSITE" id="PS51192">
    <property type="entry name" value="HELICASE_ATP_BIND_1"/>
    <property type="match status" value="1"/>
</dbReference>
<dbReference type="CDD" id="cd18030">
    <property type="entry name" value="DEXHc_RE_I_HsdR"/>
    <property type="match status" value="1"/>
</dbReference>
<evidence type="ECO:0000256" key="8">
    <source>
        <dbReference type="ARBA" id="ARBA00022801"/>
    </source>
</evidence>
<sequence length="1048" mass="120692">MTGVGEREIRTQGRVIGFFSEALGYTYLGNLKDRTENSNIEENLLKDWLLRQGHDDRIIEKVLFELGKATTVGGVRSLYDANREFYSLLRYGVKVSPSIGEQHITIWPIDWKNPGKNDFAIAEEVTIVGENTKRPDIVLYVNGIALSVLELKRSTVSVTEGIRQNLDNQKKEFIRPFYATIQLVMAGNETEGMRYGTIETPEKYYLRWKEADAHPAAADNPLLRELGQLCNKERLLELIHDFIVFDAGTKKTCRHNQYFGVKAAQERVKQREGGIIWHTQGSGKSLTMVWLAKWIREHIENARVLLVTDRIELDEQIEGVFTGVSEAIYRAKSGSDLVKLLNTNEEWLICSLIHKFGRGEDLTRQDVDEYIRNIQAHLPQNFRAKGEIFVFIDECHRTQSGVLHEAVKALLPNAMMIGFTGTPLLKKDKKKSIEIFGTYIHTYKYDEAVRDGVVLDLRYEARDIDQNITSQEKIDQWFEIKTRGLTDFARAELKKRWGTMKKVLSSQDRLEKIVADILLDMETRDRLRSGHGNAMLVSGSIYSACRFFEMFQKTDLKGKCAIITSYKPSPADIKGEETGEGLTEKLLQYDVYRKMLADFFDEPEDTAMYKVETFEKAVKKRFIETPGQMKLLIVVDKLLTGFDAPPATYLYIDKQMRDHGLFQAICRVNRLDGEDKEYGHIIDYKDLFMSLERSIKDYTGGAFEDFDKDDVSGLLKDRLEKGRESLEEIREAIKALCEPVEPPKASRDYIRYFCGSSDDPIALKRTEPLRVDLYKRVGTFVRRYADLAGEMREAGYTDQEARTIRSEVAHYEKVREEIMRASGDYIDLKRYEPAMRHLLDTYIRAEESEVVSTFDDMTLVQLITIRGEAAIETLPEDIRKDQGAVAETIENNVRKIILDEMPVNPKYYEKMSELLDSLIHERKQHALDYRIYLKRIVELARKVSQPENEVSYPSALTTPALRALYDNLVTGENQAMSEIAPYGNRRAENPRAATALALDKAIRETKKAGWRGNLYKEREVQRVIRQVLGDDEQMIERIFEIVKNQRDY</sequence>
<dbReference type="PANTHER" id="PTHR30195">
    <property type="entry name" value="TYPE I SITE-SPECIFIC DEOXYRIBONUCLEASE PROTEIN SUBUNIT M AND R"/>
    <property type="match status" value="1"/>
</dbReference>
<dbReference type="InterPro" id="IPR040980">
    <property type="entry name" value="SWI2_SNF2"/>
</dbReference>
<evidence type="ECO:0000256" key="9">
    <source>
        <dbReference type="ARBA" id="ARBA00022840"/>
    </source>
</evidence>
<evidence type="ECO:0000256" key="7">
    <source>
        <dbReference type="ARBA" id="ARBA00022759"/>
    </source>
</evidence>
<dbReference type="Pfam" id="PF22679">
    <property type="entry name" value="T1R_D3-like"/>
    <property type="match status" value="1"/>
</dbReference>
<name>A0ABD4TJ75_9EURY</name>
<keyword evidence="4" id="KW-0540">Nuclease</keyword>
<dbReference type="CDD" id="cd18800">
    <property type="entry name" value="SF2_C_EcoR124I-like"/>
    <property type="match status" value="1"/>
</dbReference>
<dbReference type="EMBL" id="VOTZ01000003">
    <property type="protein sequence ID" value="MCQ1537839.1"/>
    <property type="molecule type" value="Genomic_DNA"/>
</dbReference>
<accession>A0ABD4TJ75</accession>
<evidence type="ECO:0000256" key="5">
    <source>
        <dbReference type="ARBA" id="ARBA00022741"/>
    </source>
</evidence>
<dbReference type="AlphaFoldDB" id="A0ABD4TJ75"/>
<keyword evidence="5" id="KW-0547">Nucleotide-binding</keyword>
<evidence type="ECO:0000256" key="4">
    <source>
        <dbReference type="ARBA" id="ARBA00022722"/>
    </source>
</evidence>